<protein>
    <recommendedName>
        <fullName evidence="4">DNA helicase</fullName>
        <ecNumber evidence="4">3.6.4.12</ecNumber>
    </recommendedName>
</protein>
<sequence>MPPKKKLNSASKKSNQNSQPSKFGIQHFFHRHTLSQNHPKTQQTPGPNTNKLQIPTNGSLPPEKCGPITTLSAAPNSKKIALDSAVRNPTNDSRTTETTNSQNTPPENCLPAAINAGENQSEVSPEICKSVSVKRFKFSPGMSQDDGGDEITWKISPVNDRLHAVSKHLPDMVKVSPGKIEKWLSSPPLKSTEKSSLSTNGVSLKRFNPNLDIGFRQSQENSNDNSNTCVTNSPSPFKTPPSLSYCHDKPDDGAGPHETTDQLDSRQHKKALLELLDQVEGVISVDESESKGRIAEVQAGNSGEKFVEAHPVGNSLGTNLPRNVKREISNLYCLVLEVSEKRGTVLRLLNEQSGEERVVHLWDEWVYSVIAPGDTIHVIGKFDGQGKCDVNRDQNYIIVHPEVLVSGTRVAASFSCPRRTVLDERLKCSEQSVAALTGTLLHQIFQAGLTREDLTKEFLEEYARMVLQKNIESLYACGVNEYEMHKTLIDGIPRMLNWILLFRETQDSRLPSVDFGSNGGLKKVRVTEVVDIEEMAWAPKYGLKGMIDASIQVEVTSSAREVHEKILPFEFKTGKGTSGQASSLSKFYFLFKEIEAMEHSAQVMLYTLLMSERYLKTIDCGLLYYLHTDQTQGIAVRRSDLVGLIIRRNELASDILKASTSQQLPPMLQSPSMCKGCRHLNACTVYHKAQGGSTEDSGLGDMFVSLVNHLTSRHCAFLRRWEQLIDLEAKEIQNAKKDIWWSSNSRHEKSSSCLSSVILDTSDEIPQTKFSKANRFIYRFVRQELPQLGGVARNGDSLSTGSSPVDGSNCSLRSGDYVILSTEDGRLTLASGIIMDISRSNVTVSFSKRLRLPGSSPSSMAQDLHHEVWRIDKDEAMTSFAIMRFNLIQLFLQNDRSFHQRRMIVDLEAPRFDSGCIFSQDPAISYIWSEKNLNNDQRRAIIKILTAKDYALILGMPGTGKTSTMVHAVKALLMRGASILLTSYTNSAVDNLLLKLKAQGIDFVRIGRNDAVHEEIRGHCFSAMDIHSTEEIKVRLDQIKVVAVTCLGITSPLLVNKRFDVCIMDEAGQTTLPVSLGPLMYASKFVLVGDHYQLPPLVQSTEGLENGMGVSLFCRLSEAHPQAISALQSQYRMCAGIMELSNALIYGNRLRCGSLEVENAKLKYNNSKYVSTWLKEVVLGLWRFSSAKTVTFNHSQWQCISYAESLPRENSGLPNIRENAKVLDPNRPVIFIDTDMVPALEAKDGKTVNNPIEANIIAKITEELVTKGIEVEDIGVITPYNSQTNLIRHAVSKSVEIHTIDKYQGRDKDCVLVSFVRSNESPRNCISSLLGDWHRVNVALTRAKKKLIMVGSCQTLSKVPLLKLLIEKVDEQSGIFSVSEKDISLRELKRCSQMR</sequence>
<keyword evidence="11" id="KW-0378">Hydrolase</keyword>
<evidence type="ECO:0000256" key="9">
    <source>
        <dbReference type="ARBA" id="ARBA00022741"/>
    </source>
</evidence>
<feature type="compositionally biased region" description="Basic and acidic residues" evidence="21">
    <location>
        <begin position="246"/>
        <end position="263"/>
    </location>
</feature>
<dbReference type="GO" id="GO:0017116">
    <property type="term" value="F:single-stranded DNA helicase activity"/>
    <property type="evidence" value="ECO:0007669"/>
    <property type="project" value="InterPro"/>
</dbReference>
<dbReference type="GO" id="GO:0016787">
    <property type="term" value="F:hydrolase activity"/>
    <property type="evidence" value="ECO:0007669"/>
    <property type="project" value="UniProtKB-KW"/>
</dbReference>
<evidence type="ECO:0000256" key="15">
    <source>
        <dbReference type="ARBA" id="ARBA00023014"/>
    </source>
</evidence>
<comment type="caution">
    <text evidence="25">The sequence shown here is derived from an EMBL/GenBank/DDBJ whole genome shotgun (WGS) entry which is preliminary data.</text>
</comment>
<keyword evidence="14" id="KW-0408">Iron</keyword>
<dbReference type="GO" id="GO:0051539">
    <property type="term" value="F:4 iron, 4 sulfur cluster binding"/>
    <property type="evidence" value="ECO:0007669"/>
    <property type="project" value="UniProtKB-KW"/>
</dbReference>
<name>A0A834HJ31_RHOSS</name>
<dbReference type="GO" id="GO:0005634">
    <property type="term" value="C:nucleus"/>
    <property type="evidence" value="ECO:0007669"/>
    <property type="project" value="UniProtKB-SubCell"/>
</dbReference>
<feature type="domain" description="DNA2/NAM7 helicase helicase" evidence="23">
    <location>
        <begin position="932"/>
        <end position="1021"/>
    </location>
</feature>
<dbReference type="InterPro" id="IPR041679">
    <property type="entry name" value="DNA2/NAM7-like_C"/>
</dbReference>
<dbReference type="PANTHER" id="PTHR36531">
    <property type="entry name" value="CRISPR-ASSOCIATED EXONUCLEASE CAS4"/>
    <property type="match status" value="1"/>
</dbReference>
<keyword evidence="5" id="KW-0004">4Fe-4S</keyword>
<dbReference type="FunFam" id="3.90.320.10:FF:000001">
    <property type="entry name" value="DNA replication helicase Dna2"/>
    <property type="match status" value="1"/>
</dbReference>
<evidence type="ECO:0000256" key="3">
    <source>
        <dbReference type="ARBA" id="ARBA00007913"/>
    </source>
</evidence>
<evidence type="ECO:0000256" key="11">
    <source>
        <dbReference type="ARBA" id="ARBA00022801"/>
    </source>
</evidence>
<comment type="similarity">
    <text evidence="3">Belongs to the DNA2/NAM7 helicase family.</text>
</comment>
<keyword evidence="18" id="KW-0539">Nucleus</keyword>
<dbReference type="GO" id="GO:0006281">
    <property type="term" value="P:DNA repair"/>
    <property type="evidence" value="ECO:0007669"/>
    <property type="project" value="UniProtKB-KW"/>
</dbReference>
<evidence type="ECO:0000256" key="6">
    <source>
        <dbReference type="ARBA" id="ARBA00022705"/>
    </source>
</evidence>
<feature type="domain" description="DNA2/NAM7 helicase helicase" evidence="23">
    <location>
        <begin position="1033"/>
        <end position="1100"/>
    </location>
</feature>
<dbReference type="EMBL" id="WJXA01000001">
    <property type="protein sequence ID" value="KAF7153276.1"/>
    <property type="molecule type" value="Genomic_DNA"/>
</dbReference>
<feature type="domain" description="DNA replication factor Dna2 N-terminal" evidence="22">
    <location>
        <begin position="351"/>
        <end position="553"/>
    </location>
</feature>
<keyword evidence="15" id="KW-0411">Iron-sulfur</keyword>
<evidence type="ECO:0000256" key="14">
    <source>
        <dbReference type="ARBA" id="ARBA00023004"/>
    </source>
</evidence>
<keyword evidence="17" id="KW-0234">DNA repair</keyword>
<dbReference type="CDD" id="cd18808">
    <property type="entry name" value="SF1_C_Upf1"/>
    <property type="match status" value="1"/>
</dbReference>
<dbReference type="InterPro" id="IPR047187">
    <property type="entry name" value="SF1_C_Upf1"/>
</dbReference>
<feature type="region of interest" description="Disordered" evidence="21">
    <location>
        <begin position="183"/>
        <end position="263"/>
    </location>
</feature>
<evidence type="ECO:0000259" key="24">
    <source>
        <dbReference type="Pfam" id="PF13087"/>
    </source>
</evidence>
<dbReference type="CDD" id="cd22318">
    <property type="entry name" value="DNA2_N-like"/>
    <property type="match status" value="1"/>
</dbReference>
<reference evidence="25" key="1">
    <citation type="submission" date="2019-11" db="EMBL/GenBank/DDBJ databases">
        <authorList>
            <person name="Liu Y."/>
            <person name="Hou J."/>
            <person name="Li T.-Q."/>
            <person name="Guan C.-H."/>
            <person name="Wu X."/>
            <person name="Wu H.-Z."/>
            <person name="Ling F."/>
            <person name="Zhang R."/>
            <person name="Shi X.-G."/>
            <person name="Ren J.-P."/>
            <person name="Chen E.-F."/>
            <person name="Sun J.-M."/>
        </authorList>
    </citation>
    <scope>NUCLEOTIDE SEQUENCE</scope>
    <source>
        <strain evidence="25">Adult_tree_wgs_1</strain>
        <tissue evidence="25">Leaves</tissue>
    </source>
</reference>
<keyword evidence="9" id="KW-0547">Nucleotide-binding</keyword>
<evidence type="ECO:0000256" key="13">
    <source>
        <dbReference type="ARBA" id="ARBA00022840"/>
    </source>
</evidence>
<feature type="compositionally biased region" description="Polar residues" evidence="21">
    <location>
        <begin position="216"/>
        <end position="236"/>
    </location>
</feature>
<dbReference type="InterPro" id="IPR051827">
    <property type="entry name" value="Cas4_exonuclease"/>
</dbReference>
<organism evidence="25 26">
    <name type="scientific">Rhododendron simsii</name>
    <name type="common">Sims's rhododendron</name>
    <dbReference type="NCBI Taxonomy" id="118357"/>
    <lineage>
        <taxon>Eukaryota</taxon>
        <taxon>Viridiplantae</taxon>
        <taxon>Streptophyta</taxon>
        <taxon>Embryophyta</taxon>
        <taxon>Tracheophyta</taxon>
        <taxon>Spermatophyta</taxon>
        <taxon>Magnoliopsida</taxon>
        <taxon>eudicotyledons</taxon>
        <taxon>Gunneridae</taxon>
        <taxon>Pentapetalae</taxon>
        <taxon>asterids</taxon>
        <taxon>Ericales</taxon>
        <taxon>Ericaceae</taxon>
        <taxon>Ericoideae</taxon>
        <taxon>Rhodoreae</taxon>
        <taxon>Rhododendron</taxon>
    </lineage>
</organism>
<comment type="subcellular location">
    <subcellularLocation>
        <location evidence="2">Nucleus</location>
    </subcellularLocation>
</comment>
<accession>A0A834HJ31</accession>
<evidence type="ECO:0000256" key="17">
    <source>
        <dbReference type="ARBA" id="ARBA00023204"/>
    </source>
</evidence>
<dbReference type="InterPro" id="IPR027417">
    <property type="entry name" value="P-loop_NTPase"/>
</dbReference>
<evidence type="ECO:0000256" key="12">
    <source>
        <dbReference type="ARBA" id="ARBA00022806"/>
    </source>
</evidence>
<feature type="compositionally biased region" description="Low complexity" evidence="21">
    <location>
        <begin position="8"/>
        <end position="22"/>
    </location>
</feature>
<dbReference type="Gene3D" id="3.40.50.300">
    <property type="entry name" value="P-loop containing nucleotide triphosphate hydrolases"/>
    <property type="match status" value="2"/>
</dbReference>
<evidence type="ECO:0000256" key="10">
    <source>
        <dbReference type="ARBA" id="ARBA00022763"/>
    </source>
</evidence>
<keyword evidence="10" id="KW-0227">DNA damage</keyword>
<dbReference type="InterPro" id="IPR011604">
    <property type="entry name" value="PDDEXK-like_dom_sf"/>
</dbReference>
<dbReference type="EC" id="3.6.4.12" evidence="4"/>
<dbReference type="Proteomes" id="UP000626092">
    <property type="component" value="Unassembled WGS sequence"/>
</dbReference>
<evidence type="ECO:0000256" key="8">
    <source>
        <dbReference type="ARBA" id="ARBA00022723"/>
    </source>
</evidence>
<keyword evidence="8" id="KW-0479">Metal-binding</keyword>
<feature type="compositionally biased region" description="Polar residues" evidence="21">
    <location>
        <begin position="34"/>
        <end position="59"/>
    </location>
</feature>
<dbReference type="GO" id="GO:0003677">
    <property type="term" value="F:DNA binding"/>
    <property type="evidence" value="ECO:0007669"/>
    <property type="project" value="UniProtKB-KW"/>
</dbReference>
<feature type="domain" description="DNA2/NAM7 helicase-like C-terminal" evidence="24">
    <location>
        <begin position="1109"/>
        <end position="1353"/>
    </location>
</feature>
<dbReference type="InterPro" id="IPR026851">
    <property type="entry name" value="Dna2/JHS1_DEXXQ-box"/>
</dbReference>
<dbReference type="CDD" id="cd18041">
    <property type="entry name" value="DEXXQc_DNA2"/>
    <property type="match status" value="1"/>
</dbReference>
<keyword evidence="7" id="KW-0540">Nuclease</keyword>
<keyword evidence="19" id="KW-0511">Multifunctional enzyme</keyword>
<evidence type="ECO:0000313" key="25">
    <source>
        <dbReference type="EMBL" id="KAF7153276.1"/>
    </source>
</evidence>
<keyword evidence="16" id="KW-0238">DNA-binding</keyword>
<evidence type="ECO:0000256" key="16">
    <source>
        <dbReference type="ARBA" id="ARBA00023125"/>
    </source>
</evidence>
<evidence type="ECO:0000259" key="23">
    <source>
        <dbReference type="Pfam" id="PF13086"/>
    </source>
</evidence>
<comment type="cofactor">
    <cofactor evidence="1">
        <name>[4Fe-4S] cluster</name>
        <dbReference type="ChEBI" id="CHEBI:49883"/>
    </cofactor>
</comment>
<dbReference type="Gene3D" id="3.90.320.10">
    <property type="match status" value="1"/>
</dbReference>
<keyword evidence="12" id="KW-0347">Helicase</keyword>
<evidence type="ECO:0000256" key="18">
    <source>
        <dbReference type="ARBA" id="ARBA00023242"/>
    </source>
</evidence>
<evidence type="ECO:0000256" key="21">
    <source>
        <dbReference type="SAM" id="MobiDB-lite"/>
    </source>
</evidence>
<dbReference type="Pfam" id="PF13086">
    <property type="entry name" value="AAA_11"/>
    <property type="match status" value="2"/>
</dbReference>
<evidence type="ECO:0000256" key="1">
    <source>
        <dbReference type="ARBA" id="ARBA00001966"/>
    </source>
</evidence>
<keyword evidence="6" id="KW-0235">DNA replication</keyword>
<evidence type="ECO:0000256" key="19">
    <source>
        <dbReference type="ARBA" id="ARBA00023268"/>
    </source>
</evidence>
<dbReference type="GO" id="GO:0006260">
    <property type="term" value="P:DNA replication"/>
    <property type="evidence" value="ECO:0007669"/>
    <property type="project" value="UniProtKB-KW"/>
</dbReference>
<keyword evidence="26" id="KW-1185">Reference proteome</keyword>
<dbReference type="GO" id="GO:0005524">
    <property type="term" value="F:ATP binding"/>
    <property type="evidence" value="ECO:0007669"/>
    <property type="project" value="UniProtKB-KW"/>
</dbReference>
<proteinExistence type="inferred from homology"/>
<gene>
    <name evidence="25" type="ORF">RHSIM_Rhsim01G0145100</name>
</gene>
<dbReference type="SUPFAM" id="SSF52540">
    <property type="entry name" value="P-loop containing nucleoside triphosphate hydrolases"/>
    <property type="match status" value="1"/>
</dbReference>
<dbReference type="Pfam" id="PF08696">
    <property type="entry name" value="Dna2"/>
    <property type="match status" value="1"/>
</dbReference>
<dbReference type="InterPro" id="IPR041677">
    <property type="entry name" value="DNA2/NAM7_AAA_11"/>
</dbReference>
<dbReference type="GO" id="GO:0004518">
    <property type="term" value="F:nuclease activity"/>
    <property type="evidence" value="ECO:0007669"/>
    <property type="project" value="UniProtKB-KW"/>
</dbReference>
<dbReference type="InterPro" id="IPR014808">
    <property type="entry name" value="DNA_replication_fac_Dna2_N"/>
</dbReference>
<dbReference type="OrthoDB" id="306218at2759"/>
<evidence type="ECO:0000256" key="20">
    <source>
        <dbReference type="ARBA" id="ARBA00047995"/>
    </source>
</evidence>
<evidence type="ECO:0000256" key="7">
    <source>
        <dbReference type="ARBA" id="ARBA00022722"/>
    </source>
</evidence>
<keyword evidence="13" id="KW-0067">ATP-binding</keyword>
<dbReference type="Pfam" id="PF13087">
    <property type="entry name" value="AAA_12"/>
    <property type="match status" value="1"/>
</dbReference>
<evidence type="ECO:0000313" key="26">
    <source>
        <dbReference type="Proteomes" id="UP000626092"/>
    </source>
</evidence>
<evidence type="ECO:0000256" key="5">
    <source>
        <dbReference type="ARBA" id="ARBA00022485"/>
    </source>
</evidence>
<evidence type="ECO:0000256" key="4">
    <source>
        <dbReference type="ARBA" id="ARBA00012551"/>
    </source>
</evidence>
<dbReference type="FunFam" id="3.40.50.300:FF:001170">
    <property type="entry name" value="DNA replication helicase Dna2"/>
    <property type="match status" value="1"/>
</dbReference>
<feature type="compositionally biased region" description="Polar residues" evidence="21">
    <location>
        <begin position="87"/>
        <end position="106"/>
    </location>
</feature>
<dbReference type="PANTHER" id="PTHR36531:SF6">
    <property type="entry name" value="DNA REPLICATION ATP-DEPENDENT HELICASE_NUCLEASE DNA2"/>
    <property type="match status" value="1"/>
</dbReference>
<dbReference type="GO" id="GO:0046872">
    <property type="term" value="F:metal ion binding"/>
    <property type="evidence" value="ECO:0007669"/>
    <property type="project" value="UniProtKB-KW"/>
</dbReference>
<evidence type="ECO:0000256" key="2">
    <source>
        <dbReference type="ARBA" id="ARBA00004123"/>
    </source>
</evidence>
<feature type="region of interest" description="Disordered" evidence="21">
    <location>
        <begin position="1"/>
        <end position="111"/>
    </location>
</feature>
<evidence type="ECO:0000259" key="22">
    <source>
        <dbReference type="Pfam" id="PF08696"/>
    </source>
</evidence>
<comment type="catalytic activity">
    <reaction evidence="20">
        <text>ATP + H2O = ADP + phosphate + H(+)</text>
        <dbReference type="Rhea" id="RHEA:13065"/>
        <dbReference type="ChEBI" id="CHEBI:15377"/>
        <dbReference type="ChEBI" id="CHEBI:15378"/>
        <dbReference type="ChEBI" id="CHEBI:30616"/>
        <dbReference type="ChEBI" id="CHEBI:43474"/>
        <dbReference type="ChEBI" id="CHEBI:456216"/>
        <dbReference type="EC" id="3.6.4.12"/>
    </reaction>
</comment>